<evidence type="ECO:0000256" key="2">
    <source>
        <dbReference type="ARBA" id="ARBA00022723"/>
    </source>
</evidence>
<protein>
    <submittedName>
        <fullName evidence="7">Cytochrome C oxidase, cbb3-type, subunit III</fullName>
    </submittedName>
</protein>
<dbReference type="InterPro" id="IPR036909">
    <property type="entry name" value="Cyt_c-like_dom_sf"/>
</dbReference>
<keyword evidence="1 4" id="KW-0349">Heme</keyword>
<dbReference type="GO" id="GO:0009055">
    <property type="term" value="F:electron transfer activity"/>
    <property type="evidence" value="ECO:0007669"/>
    <property type="project" value="InterPro"/>
</dbReference>
<evidence type="ECO:0000259" key="6">
    <source>
        <dbReference type="PROSITE" id="PS51007"/>
    </source>
</evidence>
<reference evidence="7 8" key="1">
    <citation type="submission" date="2016-11" db="EMBL/GenBank/DDBJ databases">
        <authorList>
            <person name="Varghese N."/>
            <person name="Submissions S."/>
        </authorList>
    </citation>
    <scope>NUCLEOTIDE SEQUENCE [LARGE SCALE GENOMIC DNA]</scope>
    <source>
        <strain evidence="7 8">DSM 28249</strain>
    </source>
</reference>
<dbReference type="Gene3D" id="1.10.760.10">
    <property type="entry name" value="Cytochrome c-like domain"/>
    <property type="match status" value="1"/>
</dbReference>
<dbReference type="GO" id="GO:0046872">
    <property type="term" value="F:metal ion binding"/>
    <property type="evidence" value="ECO:0007669"/>
    <property type="project" value="UniProtKB-KW"/>
</dbReference>
<feature type="domain" description="Cytochrome c" evidence="6">
    <location>
        <begin position="22"/>
        <end position="115"/>
    </location>
</feature>
<keyword evidence="2 4" id="KW-0479">Metal-binding</keyword>
<evidence type="ECO:0000313" key="7">
    <source>
        <dbReference type="EMBL" id="SHM29276.1"/>
    </source>
</evidence>
<proteinExistence type="predicted"/>
<dbReference type="EMBL" id="FRCB01000006">
    <property type="protein sequence ID" value="SHM29276.1"/>
    <property type="molecule type" value="Genomic_DNA"/>
</dbReference>
<keyword evidence="8" id="KW-1185">Reference proteome</keyword>
<evidence type="ECO:0000256" key="3">
    <source>
        <dbReference type="ARBA" id="ARBA00023004"/>
    </source>
</evidence>
<keyword evidence="5" id="KW-0732">Signal</keyword>
<evidence type="ECO:0000256" key="5">
    <source>
        <dbReference type="SAM" id="SignalP"/>
    </source>
</evidence>
<organism evidence="7 8">
    <name type="scientific">Roseovarius litoreus</name>
    <dbReference type="NCBI Taxonomy" id="1155722"/>
    <lineage>
        <taxon>Bacteria</taxon>
        <taxon>Pseudomonadati</taxon>
        <taxon>Pseudomonadota</taxon>
        <taxon>Alphaproteobacteria</taxon>
        <taxon>Rhodobacterales</taxon>
        <taxon>Roseobacteraceae</taxon>
        <taxon>Roseovarius</taxon>
    </lineage>
</organism>
<dbReference type="PROSITE" id="PS51007">
    <property type="entry name" value="CYTC"/>
    <property type="match status" value="1"/>
</dbReference>
<accession>A0A1M7HL97</accession>
<dbReference type="Pfam" id="PF13442">
    <property type="entry name" value="Cytochrome_CBB3"/>
    <property type="match status" value="1"/>
</dbReference>
<feature type="signal peptide" evidence="5">
    <location>
        <begin position="1"/>
        <end position="23"/>
    </location>
</feature>
<evidence type="ECO:0000313" key="8">
    <source>
        <dbReference type="Proteomes" id="UP000322545"/>
    </source>
</evidence>
<feature type="chain" id="PRO_5012952158" evidence="5">
    <location>
        <begin position="24"/>
        <end position="132"/>
    </location>
</feature>
<dbReference type="SUPFAM" id="SSF46626">
    <property type="entry name" value="Cytochrome c"/>
    <property type="match status" value="1"/>
</dbReference>
<dbReference type="RefSeq" id="WP_149779890.1">
    <property type="nucleotide sequence ID" value="NZ_FRCB01000006.1"/>
</dbReference>
<dbReference type="Proteomes" id="UP000322545">
    <property type="component" value="Unassembled WGS sequence"/>
</dbReference>
<gene>
    <name evidence="7" type="ORF">SAMN05443432_10650</name>
</gene>
<keyword evidence="3 4" id="KW-0408">Iron</keyword>
<sequence length="132" mass="14070">MFFAKQHGLGILAALTLAGAAIADETGKEEYMSSCASCHGEAADGNGPLADLMTVTVPPLTNLSAQNDGEFPMLTVIQTIDGRQGIKGHGYPMPVWGKRFQADMVDAGPYGREVMVRGRILSLALYLESIQQ</sequence>
<evidence type="ECO:0000256" key="4">
    <source>
        <dbReference type="PROSITE-ProRule" id="PRU00433"/>
    </source>
</evidence>
<evidence type="ECO:0000256" key="1">
    <source>
        <dbReference type="ARBA" id="ARBA00022617"/>
    </source>
</evidence>
<dbReference type="InterPro" id="IPR009056">
    <property type="entry name" value="Cyt_c-like_dom"/>
</dbReference>
<name>A0A1M7HL97_9RHOB</name>
<dbReference type="AlphaFoldDB" id="A0A1M7HL97"/>
<dbReference type="GO" id="GO:0020037">
    <property type="term" value="F:heme binding"/>
    <property type="evidence" value="ECO:0007669"/>
    <property type="project" value="InterPro"/>
</dbReference>